<keyword evidence="1" id="KW-1133">Transmembrane helix</keyword>
<feature type="transmembrane region" description="Helical" evidence="1">
    <location>
        <begin position="57"/>
        <end position="75"/>
    </location>
</feature>
<gene>
    <name evidence="2" type="ORF">Catovirus_1_923</name>
</gene>
<proteinExistence type="predicted"/>
<evidence type="ECO:0000256" key="1">
    <source>
        <dbReference type="SAM" id="Phobius"/>
    </source>
</evidence>
<accession>A0A1V0SAZ7</accession>
<name>A0A1V0SAZ7_9VIRU</name>
<evidence type="ECO:0000313" key="2">
    <source>
        <dbReference type="EMBL" id="ARF08873.1"/>
    </source>
</evidence>
<keyword evidence="1" id="KW-0472">Membrane</keyword>
<reference evidence="2" key="1">
    <citation type="journal article" date="2017" name="Science">
        <title>Giant viruses with an expanded complement of translation system components.</title>
        <authorList>
            <person name="Schulz F."/>
            <person name="Yutin N."/>
            <person name="Ivanova N.N."/>
            <person name="Ortega D.R."/>
            <person name="Lee T.K."/>
            <person name="Vierheilig J."/>
            <person name="Daims H."/>
            <person name="Horn M."/>
            <person name="Wagner M."/>
            <person name="Jensen G.J."/>
            <person name="Kyrpides N.C."/>
            <person name="Koonin E.V."/>
            <person name="Woyke T."/>
        </authorList>
    </citation>
    <scope>NUCLEOTIDE SEQUENCE</scope>
    <source>
        <strain evidence="2">CTV1</strain>
    </source>
</reference>
<keyword evidence="1" id="KW-0812">Transmembrane</keyword>
<dbReference type="EMBL" id="KY684083">
    <property type="protein sequence ID" value="ARF08873.1"/>
    <property type="molecule type" value="Genomic_DNA"/>
</dbReference>
<feature type="transmembrane region" description="Helical" evidence="1">
    <location>
        <begin position="31"/>
        <end position="50"/>
    </location>
</feature>
<evidence type="ECO:0008006" key="3">
    <source>
        <dbReference type="Google" id="ProtNLM"/>
    </source>
</evidence>
<feature type="transmembrane region" description="Helical" evidence="1">
    <location>
        <begin position="126"/>
        <end position="145"/>
    </location>
</feature>
<protein>
    <recommendedName>
        <fullName evidence="3">DUF2784 family protein</fullName>
    </recommendedName>
</protein>
<sequence length="161" mass="19148">MPQRYSYIYNNKIFAEFFNMNNYIYTHMNDIVLNLIIFLHILFIIFIIVVPFTNSTYLLFLHAIICPFIMIHWLLNDNTCALTMLEKYARQQISPNGEPIKDEDCFTCRVIDPVYKFTNTFADQATIAYVVVTVLWFISLYKLYLKYINGEINSFVDLARY</sequence>
<organism evidence="2">
    <name type="scientific">Catovirus CTV1</name>
    <dbReference type="NCBI Taxonomy" id="1977631"/>
    <lineage>
        <taxon>Viruses</taxon>
        <taxon>Varidnaviria</taxon>
        <taxon>Bamfordvirae</taxon>
        <taxon>Nucleocytoviricota</taxon>
        <taxon>Megaviricetes</taxon>
        <taxon>Imitervirales</taxon>
        <taxon>Mimiviridae</taxon>
        <taxon>Klosneuvirinae</taxon>
        <taxon>Catovirus</taxon>
    </lineage>
</organism>